<evidence type="ECO:0000256" key="1">
    <source>
        <dbReference type="ARBA" id="ARBA00004162"/>
    </source>
</evidence>
<accession>A0A0H3L110</accession>
<comment type="subcellular location">
    <subcellularLocation>
        <location evidence="1">Cell membrane</location>
        <topology evidence="1">Single-pass membrane protein</topology>
    </subcellularLocation>
</comment>
<protein>
    <recommendedName>
        <fullName evidence="10">YebO</fullName>
    </recommendedName>
</protein>
<evidence type="ECO:0000256" key="6">
    <source>
        <dbReference type="SAM" id="Coils"/>
    </source>
</evidence>
<sequence length="107" mass="12028">MAGRPLYCDFTWYLEAVMNELAANAGPVVSFGVMGIVLIVALMLWFYVNRASVRANEQIALLASLLEEQKKQNALLKRLIEKQTGAAEQKAEEQAESNDFIRLIPER</sequence>
<keyword evidence="3 7" id="KW-0812">Transmembrane</keyword>
<dbReference type="KEGG" id="paj:PAJ_1470"/>
<dbReference type="InterPro" id="IPR025594">
    <property type="entry name" value="YebO"/>
</dbReference>
<evidence type="ECO:0000256" key="2">
    <source>
        <dbReference type="ARBA" id="ARBA00022475"/>
    </source>
</evidence>
<dbReference type="Proteomes" id="UP000006690">
    <property type="component" value="Chromosome"/>
</dbReference>
<evidence type="ECO:0000313" key="9">
    <source>
        <dbReference type="Proteomes" id="UP000006690"/>
    </source>
</evidence>
<feature type="transmembrane region" description="Helical" evidence="7">
    <location>
        <begin position="28"/>
        <end position="48"/>
    </location>
</feature>
<dbReference type="OrthoDB" id="6485757at2"/>
<evidence type="ECO:0000256" key="5">
    <source>
        <dbReference type="ARBA" id="ARBA00023136"/>
    </source>
</evidence>
<dbReference type="Pfam" id="PF13974">
    <property type="entry name" value="YebO"/>
    <property type="match status" value="1"/>
</dbReference>
<dbReference type="EMBL" id="AP012032">
    <property type="protein sequence ID" value="BAK11550.1"/>
    <property type="molecule type" value="Genomic_DNA"/>
</dbReference>
<proteinExistence type="predicted"/>
<evidence type="ECO:0000256" key="3">
    <source>
        <dbReference type="ARBA" id="ARBA00022692"/>
    </source>
</evidence>
<dbReference type="GO" id="GO:0005886">
    <property type="term" value="C:plasma membrane"/>
    <property type="evidence" value="ECO:0007669"/>
    <property type="project" value="UniProtKB-SubCell"/>
</dbReference>
<evidence type="ECO:0000256" key="7">
    <source>
        <dbReference type="SAM" id="Phobius"/>
    </source>
</evidence>
<keyword evidence="4 7" id="KW-1133">Transmembrane helix</keyword>
<dbReference type="HOGENOM" id="CLU_165389_0_0_6"/>
<reference evidence="9" key="1">
    <citation type="journal article" date="2012" name="Appl. Microbiol. Biotechnol.">
        <title>The complete genome sequence of Pantoea ananatis AJ13355, an organism with great biotechnological potential.</title>
        <authorList>
            <person name="Hara Y."/>
            <person name="Kadotani N."/>
            <person name="Izui H."/>
            <person name="Katashkina J.I."/>
            <person name="Kuvaeva T.M."/>
            <person name="Andreeva I.G."/>
            <person name="Golubeva L.I."/>
            <person name="Malko D.B."/>
            <person name="Makeev V.J."/>
            <person name="Mashko S.V."/>
            <person name="Kozlov Y.I."/>
        </authorList>
    </citation>
    <scope>NUCLEOTIDE SEQUENCE [LARGE SCALE GENOMIC DNA]</scope>
    <source>
        <strain evidence="9">AJ13355</strain>
    </source>
</reference>
<feature type="coiled-coil region" evidence="6">
    <location>
        <begin position="62"/>
        <end position="96"/>
    </location>
</feature>
<dbReference type="AlphaFoldDB" id="A0A0H3L110"/>
<dbReference type="eggNOG" id="ENOG5032S3N">
    <property type="taxonomic scope" value="Bacteria"/>
</dbReference>
<name>A0A0H3L110_PANAA</name>
<evidence type="ECO:0008006" key="10">
    <source>
        <dbReference type="Google" id="ProtNLM"/>
    </source>
</evidence>
<keyword evidence="2" id="KW-1003">Cell membrane</keyword>
<gene>
    <name evidence="8" type="primary">yebO</name>
    <name evidence="8" type="ordered locus">PAJ_1470</name>
</gene>
<dbReference type="PATRIC" id="fig|932677.3.peg.1712"/>
<keyword evidence="6" id="KW-0175">Coiled coil</keyword>
<evidence type="ECO:0000256" key="4">
    <source>
        <dbReference type="ARBA" id="ARBA00022989"/>
    </source>
</evidence>
<keyword evidence="5 7" id="KW-0472">Membrane</keyword>
<organism evidence="8 9">
    <name type="scientific">Pantoea ananatis (strain AJ13355)</name>
    <dbReference type="NCBI Taxonomy" id="932677"/>
    <lineage>
        <taxon>Bacteria</taxon>
        <taxon>Pseudomonadati</taxon>
        <taxon>Pseudomonadota</taxon>
        <taxon>Gammaproteobacteria</taxon>
        <taxon>Enterobacterales</taxon>
        <taxon>Erwiniaceae</taxon>
        <taxon>Pantoea</taxon>
    </lineage>
</organism>
<evidence type="ECO:0000313" key="8">
    <source>
        <dbReference type="EMBL" id="BAK11550.1"/>
    </source>
</evidence>